<evidence type="ECO:0000313" key="1">
    <source>
        <dbReference type="EMBL" id="CAA9379769.1"/>
    </source>
</evidence>
<dbReference type="EMBL" id="CADCTY010001652">
    <property type="protein sequence ID" value="CAA9379769.1"/>
    <property type="molecule type" value="Genomic_DNA"/>
</dbReference>
<accession>A0A6J4NAJ1</accession>
<dbReference type="AlphaFoldDB" id="A0A6J4NAJ1"/>
<gene>
    <name evidence="1" type="ORF">AVDCRST_MAG94-4800</name>
</gene>
<protein>
    <submittedName>
        <fullName evidence="1">Uncharacterized protein</fullName>
    </submittedName>
</protein>
<name>A0A6J4NAJ1_9CYAN</name>
<organism evidence="1">
    <name type="scientific">uncultured Leptolyngbya sp</name>
    <dbReference type="NCBI Taxonomy" id="332963"/>
    <lineage>
        <taxon>Bacteria</taxon>
        <taxon>Bacillati</taxon>
        <taxon>Cyanobacteriota</taxon>
        <taxon>Cyanophyceae</taxon>
        <taxon>Leptolyngbyales</taxon>
        <taxon>Leptolyngbyaceae</taxon>
        <taxon>Leptolyngbya group</taxon>
        <taxon>Leptolyngbya</taxon>
        <taxon>environmental samples</taxon>
    </lineage>
</organism>
<proteinExistence type="predicted"/>
<reference evidence="1" key="1">
    <citation type="submission" date="2020-02" db="EMBL/GenBank/DDBJ databases">
        <authorList>
            <person name="Meier V. D."/>
        </authorList>
    </citation>
    <scope>NUCLEOTIDE SEQUENCE</scope>
    <source>
        <strain evidence="1">AVDCRST_MAG94</strain>
    </source>
</reference>
<sequence>MICELNPHAFVALLTELEAATKTASAVVWLQPLAEVQTLELPSPFLLELT</sequence>